<comment type="subunit">
    <text evidence="3">Associates exclusively with 100S ribosomes, which are dimers of 70S ribosomes.</text>
</comment>
<dbReference type="InterPro" id="IPR036567">
    <property type="entry name" value="RHF-like"/>
</dbReference>
<evidence type="ECO:0000256" key="4">
    <source>
        <dbReference type="ARBA" id="ARBA00041148"/>
    </source>
</evidence>
<protein>
    <recommendedName>
        <fullName evidence="4">Ribosome hibernation promoting factor</fullName>
    </recommendedName>
    <alternativeName>
        <fullName evidence="5">Hibernation factor HPF</fullName>
    </alternativeName>
</protein>
<dbReference type="PANTHER" id="PTHR33231">
    <property type="entry name" value="30S RIBOSOMAL PROTEIN"/>
    <property type="match status" value="1"/>
</dbReference>
<dbReference type="NCBIfam" id="TIGR00741">
    <property type="entry name" value="yfiA"/>
    <property type="match status" value="1"/>
</dbReference>
<comment type="similarity">
    <text evidence="2">Belongs to the HPF/YfiA ribosome-associated protein family. Short HPF subfamily.</text>
</comment>
<dbReference type="Pfam" id="PF02482">
    <property type="entry name" value="Ribosomal_S30AE"/>
    <property type="match status" value="1"/>
</dbReference>
<dbReference type="InterPro" id="IPR050574">
    <property type="entry name" value="HPF/YfiA_ribosome-assoc"/>
</dbReference>
<organism evidence="6 7">
    <name type="scientific">Lysobacter soyae</name>
    <dbReference type="NCBI Taxonomy" id="2764185"/>
    <lineage>
        <taxon>Bacteria</taxon>
        <taxon>Pseudomonadati</taxon>
        <taxon>Pseudomonadota</taxon>
        <taxon>Gammaproteobacteria</taxon>
        <taxon>Lysobacterales</taxon>
        <taxon>Lysobacteraceae</taxon>
        <taxon>Lysobacter</taxon>
    </lineage>
</organism>
<dbReference type="PANTHER" id="PTHR33231:SF1">
    <property type="entry name" value="30S RIBOSOMAL PROTEIN"/>
    <property type="match status" value="1"/>
</dbReference>
<evidence type="ECO:0000313" key="7">
    <source>
        <dbReference type="Proteomes" id="UP000824755"/>
    </source>
</evidence>
<evidence type="ECO:0000256" key="2">
    <source>
        <dbReference type="ARBA" id="ARBA00038434"/>
    </source>
</evidence>
<dbReference type="RefSeq" id="WP_220379397.1">
    <property type="nucleotide sequence ID" value="NZ_CP080544.1"/>
</dbReference>
<evidence type="ECO:0000313" key="6">
    <source>
        <dbReference type="EMBL" id="QYR52612.1"/>
    </source>
</evidence>
<dbReference type="EMBL" id="CP080544">
    <property type="protein sequence ID" value="QYR52612.1"/>
    <property type="molecule type" value="Genomic_DNA"/>
</dbReference>
<evidence type="ECO:0000256" key="1">
    <source>
        <dbReference type="ARBA" id="ARBA00022845"/>
    </source>
</evidence>
<dbReference type="InterPro" id="IPR003489">
    <property type="entry name" value="RHF/RaiA"/>
</dbReference>
<dbReference type="SUPFAM" id="SSF69754">
    <property type="entry name" value="Ribosome binding protein Y (YfiA homologue)"/>
    <property type="match status" value="1"/>
</dbReference>
<proteinExistence type="inferred from homology"/>
<accession>A0ABX8WQG2</accession>
<dbReference type="CDD" id="cd00552">
    <property type="entry name" value="RaiA"/>
    <property type="match status" value="1"/>
</dbReference>
<reference evidence="6 7" key="1">
    <citation type="submission" date="2021-08" db="EMBL/GenBank/DDBJ databases">
        <title>Lysobacter sp. strain CJ11 Genome sequencing and assembly.</title>
        <authorList>
            <person name="Kim I."/>
        </authorList>
    </citation>
    <scope>NUCLEOTIDE SEQUENCE [LARGE SCALE GENOMIC DNA]</scope>
    <source>
        <strain evidence="6 7">CJ11</strain>
    </source>
</reference>
<dbReference type="Gene3D" id="3.30.160.100">
    <property type="entry name" value="Ribosome hibernation promotion factor-like"/>
    <property type="match status" value="1"/>
</dbReference>
<sequence length="108" mass="12217">MRIDVHGHQIEVTDALRNYTTEKMERLARHFDHPLDVRTQLSIDKPNHCAEGHVTVSGKVLHADASAPTMYAAIDGLVDKLDRILMKHKEKMVDHHRGDSLSRSDTIA</sequence>
<keyword evidence="1" id="KW-0810">Translation regulation</keyword>
<gene>
    <name evidence="6" type="primary">raiA</name>
    <name evidence="6" type="ORF">H8L67_08460</name>
</gene>
<evidence type="ECO:0000256" key="3">
    <source>
        <dbReference type="ARBA" id="ARBA00038695"/>
    </source>
</evidence>
<evidence type="ECO:0000256" key="5">
    <source>
        <dbReference type="ARBA" id="ARBA00041319"/>
    </source>
</evidence>
<dbReference type="Proteomes" id="UP000824755">
    <property type="component" value="Chromosome"/>
</dbReference>
<name>A0ABX8WQG2_9GAMM</name>
<keyword evidence="7" id="KW-1185">Reference proteome</keyword>